<sequence>MASPYQTQTFSSDGIEIAFIDEGEGDPILLIHGFASNKDMNWVGPGWVEALLADGRRVIALDNRGHGESGKPHDSAAYPADVMAEDAFRLLQHLDIPRADVMGYSMGARISAFLSLAHPDRVRSVVFGGLGIGMVRGIGGQEEIATALEAPSLADVQTDVGRRFRKFADQTRSDRAALAACIRASSNKIEPEVAATIEPPVLIAVGTTDDIAGSAEELAEIIPGSKVLPIPGRDHMLAVGDKAYREGVLAFLRERP</sequence>
<dbReference type="PRINTS" id="PR00111">
    <property type="entry name" value="ABHYDROLASE"/>
</dbReference>
<comment type="caution">
    <text evidence="2">The sequence shown here is derived from an EMBL/GenBank/DDBJ whole genome shotgun (WGS) entry which is preliminary data.</text>
</comment>
<dbReference type="InterPro" id="IPR050471">
    <property type="entry name" value="AB_hydrolase"/>
</dbReference>
<evidence type="ECO:0000313" key="2">
    <source>
        <dbReference type="EMBL" id="MDQ0315741.1"/>
    </source>
</evidence>
<dbReference type="EMBL" id="JAUSUL010000002">
    <property type="protein sequence ID" value="MDQ0315741.1"/>
    <property type="molecule type" value="Genomic_DNA"/>
</dbReference>
<evidence type="ECO:0000313" key="3">
    <source>
        <dbReference type="Proteomes" id="UP001229244"/>
    </source>
</evidence>
<reference evidence="2" key="1">
    <citation type="submission" date="2023-07" db="EMBL/GenBank/DDBJ databases">
        <title>Genomic Encyclopedia of Type Strains, Phase IV (KMG-IV): sequencing the most valuable type-strain genomes for metagenomic binning, comparative biology and taxonomic classification.</title>
        <authorList>
            <person name="Goeker M."/>
        </authorList>
    </citation>
    <scope>NUCLEOTIDE SEQUENCE</scope>
    <source>
        <strain evidence="2">DSM 21202</strain>
    </source>
</reference>
<dbReference type="InterPro" id="IPR029058">
    <property type="entry name" value="AB_hydrolase_fold"/>
</dbReference>
<dbReference type="SUPFAM" id="SSF53474">
    <property type="entry name" value="alpha/beta-Hydrolases"/>
    <property type="match status" value="1"/>
</dbReference>
<dbReference type="PANTHER" id="PTHR43433:SF5">
    <property type="entry name" value="AB HYDROLASE-1 DOMAIN-CONTAINING PROTEIN"/>
    <property type="match status" value="1"/>
</dbReference>
<accession>A0AAE3VQ86</accession>
<name>A0AAE3VQ86_9HYPH</name>
<proteinExistence type="predicted"/>
<dbReference type="GO" id="GO:0004806">
    <property type="term" value="F:triacylglycerol lipase activity"/>
    <property type="evidence" value="ECO:0007669"/>
    <property type="project" value="TreeGrafter"/>
</dbReference>
<feature type="domain" description="AB hydrolase-1" evidence="1">
    <location>
        <begin position="27"/>
        <end position="127"/>
    </location>
</feature>
<keyword evidence="3" id="KW-1185">Reference proteome</keyword>
<organism evidence="2 3">
    <name type="scientific">Amorphus orientalis</name>
    <dbReference type="NCBI Taxonomy" id="649198"/>
    <lineage>
        <taxon>Bacteria</taxon>
        <taxon>Pseudomonadati</taxon>
        <taxon>Pseudomonadota</taxon>
        <taxon>Alphaproteobacteria</taxon>
        <taxon>Hyphomicrobiales</taxon>
        <taxon>Amorphaceae</taxon>
        <taxon>Amorphus</taxon>
    </lineage>
</organism>
<dbReference type="GO" id="GO:0046503">
    <property type="term" value="P:glycerolipid catabolic process"/>
    <property type="evidence" value="ECO:0007669"/>
    <property type="project" value="TreeGrafter"/>
</dbReference>
<dbReference type="InterPro" id="IPR000073">
    <property type="entry name" value="AB_hydrolase_1"/>
</dbReference>
<dbReference type="PANTHER" id="PTHR43433">
    <property type="entry name" value="HYDROLASE, ALPHA/BETA FOLD FAMILY PROTEIN"/>
    <property type="match status" value="1"/>
</dbReference>
<dbReference type="RefSeq" id="WP_306885563.1">
    <property type="nucleotide sequence ID" value="NZ_JAUSUL010000002.1"/>
</dbReference>
<protein>
    <submittedName>
        <fullName evidence="2">Pimeloyl-ACP methyl ester carboxylesterase</fullName>
    </submittedName>
</protein>
<dbReference type="Gene3D" id="3.40.50.1820">
    <property type="entry name" value="alpha/beta hydrolase"/>
    <property type="match status" value="1"/>
</dbReference>
<dbReference type="Proteomes" id="UP001229244">
    <property type="component" value="Unassembled WGS sequence"/>
</dbReference>
<dbReference type="AlphaFoldDB" id="A0AAE3VQ86"/>
<dbReference type="Pfam" id="PF00561">
    <property type="entry name" value="Abhydrolase_1"/>
    <property type="match status" value="1"/>
</dbReference>
<evidence type="ECO:0000259" key="1">
    <source>
        <dbReference type="Pfam" id="PF00561"/>
    </source>
</evidence>
<gene>
    <name evidence="2" type="ORF">J2S73_002198</name>
</gene>